<organism evidence="2 3">
    <name type="scientific">Candidatus Thermofonsia Clade 1 bacterium</name>
    <dbReference type="NCBI Taxonomy" id="2364210"/>
    <lineage>
        <taxon>Bacteria</taxon>
        <taxon>Bacillati</taxon>
        <taxon>Chloroflexota</taxon>
        <taxon>Candidatus Thermofontia</taxon>
        <taxon>Candidatus Thermofonsia Clade 1</taxon>
    </lineage>
</organism>
<feature type="non-terminal residue" evidence="2">
    <location>
        <position position="99"/>
    </location>
</feature>
<feature type="compositionally biased region" description="Basic and acidic residues" evidence="1">
    <location>
        <begin position="20"/>
        <end position="35"/>
    </location>
</feature>
<evidence type="ECO:0000313" key="3">
    <source>
        <dbReference type="Proteomes" id="UP000229681"/>
    </source>
</evidence>
<protein>
    <submittedName>
        <fullName evidence="2">Uncharacterized protein</fullName>
    </submittedName>
</protein>
<feature type="region of interest" description="Disordered" evidence="1">
    <location>
        <begin position="1"/>
        <end position="99"/>
    </location>
</feature>
<sequence length="99" mass="10451">MTDKPSDEKERPRSSIFGSRSDDKKDDEKKPEDRSSPFSGRSTSSTFGKPGIGSSFGRATPMPPKPGTSTGSVPKPPEAKPFATRTAEVPKAEATLAGP</sequence>
<dbReference type="AlphaFoldDB" id="A0A2M8PCP2"/>
<gene>
    <name evidence="2" type="ORF">CUN49_11345</name>
</gene>
<reference evidence="2 3" key="1">
    <citation type="submission" date="2017-11" db="EMBL/GenBank/DDBJ databases">
        <title>Evolution of Phototrophy in the Chloroflexi Phylum Driven by Horizontal Gene Transfer.</title>
        <authorList>
            <person name="Ward L.M."/>
            <person name="Hemp J."/>
            <person name="Shih P.M."/>
            <person name="Mcglynn S.E."/>
            <person name="Fischer W."/>
        </authorList>
    </citation>
    <scope>NUCLEOTIDE SEQUENCE [LARGE SCALE GENOMIC DNA]</scope>
    <source>
        <strain evidence="2">JP3_13</strain>
    </source>
</reference>
<dbReference type="Proteomes" id="UP000229681">
    <property type="component" value="Unassembled WGS sequence"/>
</dbReference>
<comment type="caution">
    <text evidence="2">The sequence shown here is derived from an EMBL/GenBank/DDBJ whole genome shotgun (WGS) entry which is preliminary data.</text>
</comment>
<name>A0A2M8PCP2_9CHLR</name>
<proteinExistence type="predicted"/>
<feature type="compositionally biased region" description="Basic and acidic residues" evidence="1">
    <location>
        <begin position="1"/>
        <end position="13"/>
    </location>
</feature>
<dbReference type="EMBL" id="PGTM01000178">
    <property type="protein sequence ID" value="PJF35290.1"/>
    <property type="molecule type" value="Genomic_DNA"/>
</dbReference>
<evidence type="ECO:0000256" key="1">
    <source>
        <dbReference type="SAM" id="MobiDB-lite"/>
    </source>
</evidence>
<evidence type="ECO:0000313" key="2">
    <source>
        <dbReference type="EMBL" id="PJF35290.1"/>
    </source>
</evidence>
<feature type="compositionally biased region" description="Low complexity" evidence="1">
    <location>
        <begin position="36"/>
        <end position="48"/>
    </location>
</feature>
<accession>A0A2M8PCP2</accession>